<keyword evidence="3" id="KW-1185">Reference proteome</keyword>
<accession>A0ABN7SWB8</accession>
<organism evidence="2 3">
    <name type="scientific">Oikopleura dioica</name>
    <name type="common">Tunicate</name>
    <dbReference type="NCBI Taxonomy" id="34765"/>
    <lineage>
        <taxon>Eukaryota</taxon>
        <taxon>Metazoa</taxon>
        <taxon>Chordata</taxon>
        <taxon>Tunicata</taxon>
        <taxon>Appendicularia</taxon>
        <taxon>Copelata</taxon>
        <taxon>Oikopleuridae</taxon>
        <taxon>Oikopleura</taxon>
    </lineage>
</organism>
<dbReference type="EMBL" id="OU015567">
    <property type="protein sequence ID" value="CAG5109677.1"/>
    <property type="molecule type" value="Genomic_DNA"/>
</dbReference>
<sequence>MKISTVILTGFVKIAISQEERRPTGLSFDDYQYDAQSVFTNEFESPQFTSGGFSDLVSDLDYAINEEVDFDENASIFSTAPFTVNNLLTTTSEPRTLPALEITTTLAEMFQESDKKRNREVASLGNQGGLRGGGGPTNLPQCNVCSGSGSSSAATYSSCMSSRANGDVTTCRDGEICGVEVRMRGGQVTQMSIRCMEELQCLKNMSQNFLGSPWRASCRPEPQLQSGRFGQSICNGCLKACGNGETCFDPTQAFARGAGGTFTLDSLTRDDWTQGLSEIQA</sequence>
<reference evidence="2 3" key="1">
    <citation type="submission" date="2021-04" db="EMBL/GenBank/DDBJ databases">
        <authorList>
            <person name="Bliznina A."/>
        </authorList>
    </citation>
    <scope>NUCLEOTIDE SEQUENCE [LARGE SCALE GENOMIC DNA]</scope>
</reference>
<evidence type="ECO:0000256" key="1">
    <source>
        <dbReference type="SAM" id="MobiDB-lite"/>
    </source>
</evidence>
<feature type="compositionally biased region" description="Gly residues" evidence="1">
    <location>
        <begin position="126"/>
        <end position="135"/>
    </location>
</feature>
<evidence type="ECO:0000313" key="3">
    <source>
        <dbReference type="Proteomes" id="UP001158576"/>
    </source>
</evidence>
<dbReference type="Proteomes" id="UP001158576">
    <property type="component" value="Chromosome 2"/>
</dbReference>
<protein>
    <submittedName>
        <fullName evidence="2">Oidioi.mRNA.OKI2018_I69.chr2.g4191.t1.cds</fullName>
    </submittedName>
</protein>
<proteinExistence type="predicted"/>
<feature type="region of interest" description="Disordered" evidence="1">
    <location>
        <begin position="112"/>
        <end position="135"/>
    </location>
</feature>
<gene>
    <name evidence="2" type="ORF">OKIOD_LOCUS12956</name>
</gene>
<evidence type="ECO:0000313" key="2">
    <source>
        <dbReference type="EMBL" id="CAG5109677.1"/>
    </source>
</evidence>
<name>A0ABN7SWB8_OIKDI</name>